<dbReference type="OrthoDB" id="1489185at2"/>
<reference evidence="2 3" key="1">
    <citation type="submission" date="2017-04" db="EMBL/GenBank/DDBJ databases">
        <authorList>
            <person name="Afonso C.L."/>
            <person name="Miller P.J."/>
            <person name="Scott M.A."/>
            <person name="Spackman E."/>
            <person name="Goraichik I."/>
            <person name="Dimitrov K.M."/>
            <person name="Suarez D.L."/>
            <person name="Swayne D.E."/>
        </authorList>
    </citation>
    <scope>NUCLEOTIDE SEQUENCE [LARGE SCALE GENOMIC DNA]</scope>
    <source>
        <strain evidence="2 3">DSM 22418</strain>
    </source>
</reference>
<evidence type="ECO:0000313" key="2">
    <source>
        <dbReference type="EMBL" id="SMG11306.1"/>
    </source>
</evidence>
<dbReference type="STRING" id="561061.SAMN05660862_0600"/>
<sequence>MQKILLFFLFVLSICSSSGQEMPGGVLMENSSVQIGQGNIHQLFSETIYFGPEADWIIDGTVEIWSQKIWIAPNAAIKGSGRLIIYNPGDSPYFPNSKKKATIVDGNNSNFIQVLVEHHNSTGIVLEDINDPGYSIQNPAGSDAARLNIGSELHLAKNGADVRLNGYNLGLARNAVINNYSGQRRLITDTDRGHVLKLLSPGATFTYPVASGDLHYAPVTISAVTTEGTVYVRASDRFSSPVRPKDPRFGINLDWNIYSPELLSAVITLEQPADVNNEKYIDEKAFIYQFNGTENLDKLLTKRISLGLHQIGPLALAANKEDNSAWLTKASTSTKDFFIPNTFSPNGDGINDQFVLIGIEAFDHVEVQIFNRWGNQLYHHTRYDNSWAGIGQLAGTYFYVITAHEGGSKTVFKGWVLLTK</sequence>
<proteinExistence type="predicted"/>
<protein>
    <submittedName>
        <fullName evidence="2">Gliding motility-associated C-terminal domain-containing protein</fullName>
    </submittedName>
</protein>
<keyword evidence="1" id="KW-0732">Signal</keyword>
<dbReference type="RefSeq" id="WP_085471463.1">
    <property type="nucleotide sequence ID" value="NZ_FXAU01000001.1"/>
</dbReference>
<feature type="signal peptide" evidence="1">
    <location>
        <begin position="1"/>
        <end position="19"/>
    </location>
</feature>
<feature type="chain" id="PRO_5012597982" evidence="1">
    <location>
        <begin position="20"/>
        <end position="420"/>
    </location>
</feature>
<dbReference type="AlphaFoldDB" id="A0A1X7IAN9"/>
<dbReference type="InterPro" id="IPR026341">
    <property type="entry name" value="T9SS_type_B"/>
</dbReference>
<name>A0A1X7IAN9_9SPHI</name>
<gene>
    <name evidence="2" type="ORF">SAMN05660862_0600</name>
</gene>
<dbReference type="NCBIfam" id="TIGR04131">
    <property type="entry name" value="Bac_Flav_CTERM"/>
    <property type="match status" value="1"/>
</dbReference>
<dbReference type="Pfam" id="PF13585">
    <property type="entry name" value="CHU_C"/>
    <property type="match status" value="1"/>
</dbReference>
<organism evidence="2 3">
    <name type="scientific">Sphingobacterium psychroaquaticum</name>
    <dbReference type="NCBI Taxonomy" id="561061"/>
    <lineage>
        <taxon>Bacteria</taxon>
        <taxon>Pseudomonadati</taxon>
        <taxon>Bacteroidota</taxon>
        <taxon>Sphingobacteriia</taxon>
        <taxon>Sphingobacteriales</taxon>
        <taxon>Sphingobacteriaceae</taxon>
        <taxon>Sphingobacterium</taxon>
    </lineage>
</organism>
<accession>A0A1X7IAN9</accession>
<dbReference type="EMBL" id="FXAU01000001">
    <property type="protein sequence ID" value="SMG11306.1"/>
    <property type="molecule type" value="Genomic_DNA"/>
</dbReference>
<dbReference type="Proteomes" id="UP000192980">
    <property type="component" value="Unassembled WGS sequence"/>
</dbReference>
<evidence type="ECO:0000256" key="1">
    <source>
        <dbReference type="SAM" id="SignalP"/>
    </source>
</evidence>
<evidence type="ECO:0000313" key="3">
    <source>
        <dbReference type="Proteomes" id="UP000192980"/>
    </source>
</evidence>
<keyword evidence="3" id="KW-1185">Reference proteome</keyword>